<dbReference type="eggNOG" id="COG1215">
    <property type="taxonomic scope" value="Bacteria"/>
</dbReference>
<dbReference type="AlphaFoldDB" id="G5JNF9"/>
<dbReference type="CDD" id="cd00761">
    <property type="entry name" value="Glyco_tranf_GTA_type"/>
    <property type="match status" value="1"/>
</dbReference>
<evidence type="ECO:0000259" key="1">
    <source>
        <dbReference type="Pfam" id="PF00535"/>
    </source>
</evidence>
<dbReference type="PANTHER" id="PTHR43685">
    <property type="entry name" value="GLYCOSYLTRANSFERASE"/>
    <property type="match status" value="1"/>
</dbReference>
<comment type="caution">
    <text evidence="2">The sequence shown here is derived from an EMBL/GenBank/DDBJ whole genome shotgun (WGS) entry which is preliminary data.</text>
</comment>
<dbReference type="SUPFAM" id="SSF53448">
    <property type="entry name" value="Nucleotide-diphospho-sugar transferases"/>
    <property type="match status" value="1"/>
</dbReference>
<name>G5JNF9_STRCG</name>
<proteinExistence type="predicted"/>
<dbReference type="InterPro" id="IPR029044">
    <property type="entry name" value="Nucleotide-diphossugar_trans"/>
</dbReference>
<dbReference type="OrthoDB" id="396512at2"/>
<organism evidence="2 3">
    <name type="scientific">Streptococcus criceti HS-6</name>
    <dbReference type="NCBI Taxonomy" id="873449"/>
    <lineage>
        <taxon>Bacteria</taxon>
        <taxon>Bacillati</taxon>
        <taxon>Bacillota</taxon>
        <taxon>Bacilli</taxon>
        <taxon>Lactobacillales</taxon>
        <taxon>Streptococcaceae</taxon>
        <taxon>Streptococcus</taxon>
    </lineage>
</organism>
<gene>
    <name evidence="2" type="ORF">STRCR_1414</name>
</gene>
<dbReference type="Gene3D" id="3.90.550.10">
    <property type="entry name" value="Spore Coat Polysaccharide Biosynthesis Protein SpsA, Chain A"/>
    <property type="match status" value="1"/>
</dbReference>
<dbReference type="InterPro" id="IPR001173">
    <property type="entry name" value="Glyco_trans_2-like"/>
</dbReference>
<reference evidence="2" key="1">
    <citation type="submission" date="2011-07" db="EMBL/GenBank/DDBJ databases">
        <authorList>
            <person name="Stanhope M.J."/>
            <person name="Durkin A.S."/>
            <person name="Hostetler J."/>
            <person name="Kim M."/>
            <person name="Radune D."/>
            <person name="Singh I."/>
            <person name="Town C.D."/>
        </authorList>
    </citation>
    <scope>NUCLEOTIDE SEQUENCE [LARGE SCALE GENOMIC DNA]</scope>
    <source>
        <strain evidence="2">HS-6</strain>
    </source>
</reference>
<keyword evidence="3" id="KW-1185">Reference proteome</keyword>
<evidence type="ECO:0000313" key="3">
    <source>
        <dbReference type="Proteomes" id="UP000004322"/>
    </source>
</evidence>
<dbReference type="InterPro" id="IPR050834">
    <property type="entry name" value="Glycosyltransf_2"/>
</dbReference>
<dbReference type="EMBL" id="AEUV02000002">
    <property type="protein sequence ID" value="EHI73670.1"/>
    <property type="molecule type" value="Genomic_DNA"/>
</dbReference>
<accession>G5JNF9</accession>
<dbReference type="RefSeq" id="WP_004225933.1">
    <property type="nucleotide sequence ID" value="NZ_AEUV02000002.1"/>
</dbReference>
<protein>
    <recommendedName>
        <fullName evidence="1">Glycosyltransferase 2-like domain-containing protein</fullName>
    </recommendedName>
</protein>
<evidence type="ECO:0000313" key="2">
    <source>
        <dbReference type="EMBL" id="EHI73670.1"/>
    </source>
</evidence>
<dbReference type="PANTHER" id="PTHR43685:SF2">
    <property type="entry name" value="GLYCOSYLTRANSFERASE 2-LIKE DOMAIN-CONTAINING PROTEIN"/>
    <property type="match status" value="1"/>
</dbReference>
<sequence>MAVFGTPFISVIIPVHNAETTLLRALDSLAFPDCEIILVENGSTDHSYQLACDYAMENNRLKVFQSDSGVSNARNKGLEQASGEWIFFLDADDFFFKENLAKIADKLKSSQSDIVTYNFHKGGHLVELFEVVEDFRRPEEREAFISRCLHQPTQYMTVWSKAFRARLVKGLRFDSNLRVSEDSNFFLQALLRAQAISTSPDLLYHYSIDSPSTMRTFDQSKLEGYLAALTRAQTIIEDQSAALQEAFAAYSLAQFNLGMVREVFHQNNPQSYKVKLARLKELSHSEPFAPAFAGMSLKKIKGLGDIPHWLIKYHAYRLASLVYLVRVRQNARKER</sequence>
<feature type="domain" description="Glycosyltransferase 2-like" evidence="1">
    <location>
        <begin position="10"/>
        <end position="166"/>
    </location>
</feature>
<dbReference type="Proteomes" id="UP000004322">
    <property type="component" value="Unassembled WGS sequence"/>
</dbReference>
<dbReference type="Pfam" id="PF00535">
    <property type="entry name" value="Glycos_transf_2"/>
    <property type="match status" value="1"/>
</dbReference>
<dbReference type="STRING" id="873449.STRCR_1414"/>